<dbReference type="Proteomes" id="UP000063964">
    <property type="component" value="Chromosome"/>
</dbReference>
<dbReference type="Gene3D" id="3.30.70.580">
    <property type="entry name" value="Pseudouridine synthase I, catalytic domain, N-terminal subdomain"/>
    <property type="match status" value="1"/>
</dbReference>
<evidence type="ECO:0000256" key="2">
    <source>
        <dbReference type="ARBA" id="ARBA00022694"/>
    </source>
</evidence>
<organism evidence="9 10">
    <name type="scientific">Desulfomicrobium orale DSM 12838</name>
    <dbReference type="NCBI Taxonomy" id="888061"/>
    <lineage>
        <taxon>Bacteria</taxon>
        <taxon>Pseudomonadati</taxon>
        <taxon>Thermodesulfobacteriota</taxon>
        <taxon>Desulfovibrionia</taxon>
        <taxon>Desulfovibrionales</taxon>
        <taxon>Desulfomicrobiaceae</taxon>
        <taxon>Desulfomicrobium</taxon>
    </lineage>
</organism>
<evidence type="ECO:0000256" key="3">
    <source>
        <dbReference type="ARBA" id="ARBA00023235"/>
    </source>
</evidence>
<dbReference type="KEGG" id="doa:AXF15_00410"/>
<dbReference type="PANTHER" id="PTHR11142:SF0">
    <property type="entry name" value="TRNA PSEUDOURIDINE SYNTHASE-LIKE 1"/>
    <property type="match status" value="1"/>
</dbReference>
<evidence type="ECO:0000256" key="5">
    <source>
        <dbReference type="PIRSR" id="PIRSR001430-1"/>
    </source>
</evidence>
<protein>
    <recommendedName>
        <fullName evidence="4">tRNA pseudouridine synthase A</fullName>
        <ecNumber evidence="4">5.4.99.12</ecNumber>
    </recommendedName>
    <alternativeName>
        <fullName evidence="4">tRNA pseudouridine(38-40) synthase</fullName>
    </alternativeName>
    <alternativeName>
        <fullName evidence="4">tRNA pseudouridylate synthase I</fullName>
    </alternativeName>
    <alternativeName>
        <fullName evidence="4">tRNA-uridine isomerase I</fullName>
    </alternativeName>
</protein>
<evidence type="ECO:0000256" key="7">
    <source>
        <dbReference type="RuleBase" id="RU003792"/>
    </source>
</evidence>
<reference evidence="10" key="1">
    <citation type="submission" date="2016-02" db="EMBL/GenBank/DDBJ databases">
        <authorList>
            <person name="Holder M.E."/>
            <person name="Ajami N.J."/>
            <person name="Petrosino J.F."/>
        </authorList>
    </citation>
    <scope>NUCLEOTIDE SEQUENCE [LARGE SCALE GENOMIC DNA]</scope>
    <source>
        <strain evidence="10">DSM 12838</strain>
    </source>
</reference>
<accession>A0A109W5A3</accession>
<comment type="catalytic activity">
    <reaction evidence="4 7">
        <text>uridine(38/39/40) in tRNA = pseudouridine(38/39/40) in tRNA</text>
        <dbReference type="Rhea" id="RHEA:22376"/>
        <dbReference type="Rhea" id="RHEA-COMP:10085"/>
        <dbReference type="Rhea" id="RHEA-COMP:10087"/>
        <dbReference type="ChEBI" id="CHEBI:65314"/>
        <dbReference type="ChEBI" id="CHEBI:65315"/>
        <dbReference type="EC" id="5.4.99.12"/>
    </reaction>
</comment>
<evidence type="ECO:0000313" key="9">
    <source>
        <dbReference type="EMBL" id="AMD91726.1"/>
    </source>
</evidence>
<evidence type="ECO:0000256" key="4">
    <source>
        <dbReference type="HAMAP-Rule" id="MF_00171"/>
    </source>
</evidence>
<dbReference type="STRING" id="888061.AXF15_00410"/>
<dbReference type="Pfam" id="PF01416">
    <property type="entry name" value="PseudoU_synth_1"/>
    <property type="match status" value="2"/>
</dbReference>
<dbReference type="NCBIfam" id="TIGR00071">
    <property type="entry name" value="hisT_truA"/>
    <property type="match status" value="1"/>
</dbReference>
<evidence type="ECO:0000259" key="8">
    <source>
        <dbReference type="Pfam" id="PF01416"/>
    </source>
</evidence>
<comment type="function">
    <text evidence="4">Formation of pseudouridine at positions 38, 39 and 40 in the anticodon stem and loop of transfer RNAs.</text>
</comment>
<keyword evidence="3 4" id="KW-0413">Isomerase</keyword>
<dbReference type="PANTHER" id="PTHR11142">
    <property type="entry name" value="PSEUDOURIDYLATE SYNTHASE"/>
    <property type="match status" value="1"/>
</dbReference>
<dbReference type="PIRSF" id="PIRSF001430">
    <property type="entry name" value="tRNA_psdUrid_synth"/>
    <property type="match status" value="1"/>
</dbReference>
<feature type="domain" description="Pseudouridine synthase I TruA alpha/beta" evidence="8">
    <location>
        <begin position="142"/>
        <end position="245"/>
    </location>
</feature>
<evidence type="ECO:0000256" key="6">
    <source>
        <dbReference type="PIRSR" id="PIRSR001430-2"/>
    </source>
</evidence>
<keyword evidence="10" id="KW-1185">Reference proteome</keyword>
<sequence>MARIRLTVAYVGTRYHGWQIQKNGPSIQEALETRISCICGVPVRVHGSGRTDAGVHATGQVAHFDAPDGNAIPWQKALNSMLPEDIAVVDARAAEPGFHARFSAVSKRYAYTLWTDPRFVLPQRAPFVWSVRGLNLEAMDRAAALLAGTHDFASFQNAGTELKTTIRTLEPIIRVPGLCSGEWILHFQADGFLKQMVRNLTAFLVEVGRGRLCPEDGPRLFRTRDRRLAPATAPPQGLCLEEVFYGEPPV</sequence>
<dbReference type="FunFam" id="3.30.70.580:FF:000001">
    <property type="entry name" value="tRNA pseudouridine synthase A"/>
    <property type="match status" value="1"/>
</dbReference>
<dbReference type="GO" id="GO:0160147">
    <property type="term" value="F:tRNA pseudouridine(38-40) synthase activity"/>
    <property type="evidence" value="ECO:0007669"/>
    <property type="project" value="UniProtKB-EC"/>
</dbReference>
<keyword evidence="2 4" id="KW-0819">tRNA processing</keyword>
<dbReference type="HAMAP" id="MF_00171">
    <property type="entry name" value="TruA"/>
    <property type="match status" value="1"/>
</dbReference>
<name>A0A109W5A3_9BACT</name>
<dbReference type="SUPFAM" id="SSF55120">
    <property type="entry name" value="Pseudouridine synthase"/>
    <property type="match status" value="1"/>
</dbReference>
<feature type="binding site" evidence="4 6">
    <location>
        <position position="109"/>
    </location>
    <ligand>
        <name>substrate</name>
    </ligand>
</feature>
<dbReference type="RefSeq" id="WP_066601710.1">
    <property type="nucleotide sequence ID" value="NZ_CP014230.1"/>
</dbReference>
<dbReference type="OrthoDB" id="9811823at2"/>
<dbReference type="InterPro" id="IPR001406">
    <property type="entry name" value="PsdUridine_synth_TruA"/>
</dbReference>
<dbReference type="CDD" id="cd02570">
    <property type="entry name" value="PseudoU_synth_EcTruA"/>
    <property type="match status" value="1"/>
</dbReference>
<dbReference type="EMBL" id="CP014230">
    <property type="protein sequence ID" value="AMD91726.1"/>
    <property type="molecule type" value="Genomic_DNA"/>
</dbReference>
<dbReference type="InterPro" id="IPR020095">
    <property type="entry name" value="PsdUridine_synth_TruA_C"/>
</dbReference>
<dbReference type="EC" id="5.4.99.12" evidence="4"/>
<proteinExistence type="inferred from homology"/>
<dbReference type="InterPro" id="IPR020094">
    <property type="entry name" value="TruA/RsuA/RluB/E/F_N"/>
</dbReference>
<comment type="subunit">
    <text evidence="4">Homodimer.</text>
</comment>
<comment type="similarity">
    <text evidence="1 4 7">Belongs to the tRNA pseudouridine synthase TruA family.</text>
</comment>
<dbReference type="InterPro" id="IPR020103">
    <property type="entry name" value="PsdUridine_synth_cat_dom_sf"/>
</dbReference>
<dbReference type="GO" id="GO:0031119">
    <property type="term" value="P:tRNA pseudouridine synthesis"/>
    <property type="evidence" value="ECO:0007669"/>
    <property type="project" value="UniProtKB-UniRule"/>
</dbReference>
<dbReference type="AlphaFoldDB" id="A0A109W5A3"/>
<feature type="active site" description="Nucleophile" evidence="4 5">
    <location>
        <position position="52"/>
    </location>
</feature>
<dbReference type="InterPro" id="IPR020097">
    <property type="entry name" value="PsdUridine_synth_TruA_a/b_dom"/>
</dbReference>
<feature type="domain" description="Pseudouridine synthase I TruA alpha/beta" evidence="8">
    <location>
        <begin position="8"/>
        <end position="102"/>
    </location>
</feature>
<evidence type="ECO:0000256" key="1">
    <source>
        <dbReference type="ARBA" id="ARBA00009375"/>
    </source>
</evidence>
<dbReference type="GO" id="GO:0003723">
    <property type="term" value="F:RNA binding"/>
    <property type="evidence" value="ECO:0007669"/>
    <property type="project" value="InterPro"/>
</dbReference>
<evidence type="ECO:0000313" key="10">
    <source>
        <dbReference type="Proteomes" id="UP000063964"/>
    </source>
</evidence>
<gene>
    <name evidence="4" type="primary">truA</name>
    <name evidence="9" type="ORF">AXF15_00410</name>
</gene>
<dbReference type="Gene3D" id="3.30.70.660">
    <property type="entry name" value="Pseudouridine synthase I, catalytic domain, C-terminal subdomain"/>
    <property type="match status" value="1"/>
</dbReference>
<comment type="caution">
    <text evidence="4">Lacks conserved residue(s) required for the propagation of feature annotation.</text>
</comment>